<dbReference type="NCBIfam" id="NF001099">
    <property type="entry name" value="PRK00132.1"/>
    <property type="match status" value="1"/>
</dbReference>
<dbReference type="FunCoup" id="A7TEH1">
    <property type="interactions" value="233"/>
</dbReference>
<feature type="region of interest" description="Disordered" evidence="7">
    <location>
        <begin position="271"/>
        <end position="290"/>
    </location>
</feature>
<evidence type="ECO:0000256" key="5">
    <source>
        <dbReference type="ARBA" id="ARBA00042623"/>
    </source>
</evidence>
<reference evidence="8 9" key="1">
    <citation type="journal article" date="2007" name="Proc. Natl. Acad. Sci. U.S.A.">
        <title>Independent sorting-out of thousands of duplicated gene pairs in two yeast species descended from a whole-genome duplication.</title>
        <authorList>
            <person name="Scannell D.R."/>
            <person name="Frank A.C."/>
            <person name="Conant G.C."/>
            <person name="Byrne K.P."/>
            <person name="Woolfit M."/>
            <person name="Wolfe K.H."/>
        </authorList>
    </citation>
    <scope>NUCLEOTIDE SEQUENCE [LARGE SCALE GENOMIC DNA]</scope>
    <source>
        <strain evidence="9">ATCC 22028 / DSM 70294 / BCRC 21397 / CBS 2163 / NBRC 10782 / NRRL Y-8283 / UCD 57-17</strain>
    </source>
</reference>
<comment type="similarity">
    <text evidence="1 6">Belongs to the universal ribosomal protein uS9 family.</text>
</comment>
<dbReference type="OMA" id="RESAMWA"/>
<evidence type="ECO:0000256" key="2">
    <source>
        <dbReference type="ARBA" id="ARBA00022980"/>
    </source>
</evidence>
<dbReference type="AlphaFoldDB" id="A7TEH1"/>
<evidence type="ECO:0000256" key="3">
    <source>
        <dbReference type="ARBA" id="ARBA00023274"/>
    </source>
</evidence>
<dbReference type="Pfam" id="PF00380">
    <property type="entry name" value="Ribosomal_S9"/>
    <property type="match status" value="1"/>
</dbReference>
<dbReference type="PROSITE" id="PS00360">
    <property type="entry name" value="RIBOSOMAL_S9"/>
    <property type="match status" value="1"/>
</dbReference>
<evidence type="ECO:0000256" key="7">
    <source>
        <dbReference type="SAM" id="MobiDB-lite"/>
    </source>
</evidence>
<dbReference type="EMBL" id="DS480380">
    <property type="protein sequence ID" value="EDO19278.1"/>
    <property type="molecule type" value="Genomic_DNA"/>
</dbReference>
<dbReference type="PhylomeDB" id="A7TEH1"/>
<dbReference type="InParanoid" id="A7TEH1"/>
<dbReference type="InterPro" id="IPR020568">
    <property type="entry name" value="Ribosomal_Su5_D2-typ_SF"/>
</dbReference>
<dbReference type="FunFam" id="3.30.230.10:FF:000001">
    <property type="entry name" value="30S ribosomal protein S9"/>
    <property type="match status" value="1"/>
</dbReference>
<dbReference type="RefSeq" id="XP_001647136.1">
    <property type="nucleotide sequence ID" value="XM_001647086.1"/>
</dbReference>
<dbReference type="GeneID" id="5547614"/>
<dbReference type="OrthoDB" id="10254627at2759"/>
<protein>
    <recommendedName>
        <fullName evidence="4">Small ribosomal subunit protein uS9m</fullName>
    </recommendedName>
    <alternativeName>
        <fullName evidence="5">37S ribosomal protein S9, mitochondrial</fullName>
    </alternativeName>
</protein>
<name>A7TEH1_VANPO</name>
<dbReference type="eggNOG" id="KOG1697">
    <property type="taxonomic scope" value="Eukaryota"/>
</dbReference>
<dbReference type="STRING" id="436907.A7TEH1"/>
<dbReference type="HOGENOM" id="CLU_036531_0_0_1"/>
<dbReference type="GO" id="GO:0006412">
    <property type="term" value="P:translation"/>
    <property type="evidence" value="ECO:0007669"/>
    <property type="project" value="InterPro"/>
</dbReference>
<dbReference type="PANTHER" id="PTHR21569">
    <property type="entry name" value="RIBOSOMAL PROTEIN S9"/>
    <property type="match status" value="1"/>
</dbReference>
<dbReference type="Gene3D" id="3.30.230.10">
    <property type="match status" value="1"/>
</dbReference>
<dbReference type="SUPFAM" id="SSF54211">
    <property type="entry name" value="Ribosomal protein S5 domain 2-like"/>
    <property type="match status" value="1"/>
</dbReference>
<dbReference type="GO" id="GO:0003723">
    <property type="term" value="F:RNA binding"/>
    <property type="evidence" value="ECO:0007669"/>
    <property type="project" value="TreeGrafter"/>
</dbReference>
<dbReference type="GO" id="GO:0005763">
    <property type="term" value="C:mitochondrial small ribosomal subunit"/>
    <property type="evidence" value="ECO:0007669"/>
    <property type="project" value="EnsemblFungi"/>
</dbReference>
<dbReference type="InterPro" id="IPR023035">
    <property type="entry name" value="Ribosomal_uS9_bac/plastid"/>
</dbReference>
<evidence type="ECO:0000256" key="6">
    <source>
        <dbReference type="RuleBase" id="RU003815"/>
    </source>
</evidence>
<keyword evidence="9" id="KW-1185">Reference proteome</keyword>
<dbReference type="InterPro" id="IPR000754">
    <property type="entry name" value="Ribosomal_uS9"/>
</dbReference>
<dbReference type="GO" id="GO:0003735">
    <property type="term" value="F:structural constituent of ribosome"/>
    <property type="evidence" value="ECO:0007669"/>
    <property type="project" value="EnsemblFungi"/>
</dbReference>
<dbReference type="PANTHER" id="PTHR21569:SF1">
    <property type="entry name" value="SMALL RIBOSOMAL SUBUNIT PROTEIN US9M"/>
    <property type="match status" value="1"/>
</dbReference>
<keyword evidence="3 6" id="KW-0687">Ribonucleoprotein</keyword>
<evidence type="ECO:0000313" key="9">
    <source>
        <dbReference type="Proteomes" id="UP000000267"/>
    </source>
</evidence>
<sequence length="290" mass="32997">MRAYTLAAMRGGLNWKPFASLSLKRNFSKSFMNLQMNNNGNNNFELTRIVPKLTTFYSANPHHEDCMNQLEALHRKYIKYPTLSQSQEGLEKPSWISFDDYSLFGGGTRLRPIQYQNLVTALNRLYSIDPQLSNDEIKNELSKYQKKVNLNASLSDLKSLDEFGRAVAVGKRKSSSSKVYLVRGDGDIIVNGRPFNDYFVKLKDRLSIMYPLQVIDSVGSYNMFVTTSGGGSTGQAEATMHAIAKALLIFNPLLKPRLRKAGLMTRDYRHVERKKPGKKKARKMPAWVKR</sequence>
<dbReference type="InterPro" id="IPR020574">
    <property type="entry name" value="Ribosomal_uS9_CS"/>
</dbReference>
<dbReference type="KEGG" id="vpo:Kpol_1036p20"/>
<evidence type="ECO:0000256" key="4">
    <source>
        <dbReference type="ARBA" id="ARBA00039318"/>
    </source>
</evidence>
<evidence type="ECO:0000256" key="1">
    <source>
        <dbReference type="ARBA" id="ARBA00005251"/>
    </source>
</evidence>
<proteinExistence type="inferred from homology"/>
<organism evidence="9">
    <name type="scientific">Vanderwaltozyma polyspora (strain ATCC 22028 / DSM 70294 / BCRC 21397 / CBS 2163 / NBRC 10782 / NRRL Y-8283 / UCD 57-17)</name>
    <name type="common">Kluyveromyces polysporus</name>
    <dbReference type="NCBI Taxonomy" id="436907"/>
    <lineage>
        <taxon>Eukaryota</taxon>
        <taxon>Fungi</taxon>
        <taxon>Dikarya</taxon>
        <taxon>Ascomycota</taxon>
        <taxon>Saccharomycotina</taxon>
        <taxon>Saccharomycetes</taxon>
        <taxon>Saccharomycetales</taxon>
        <taxon>Saccharomycetaceae</taxon>
        <taxon>Vanderwaltozyma</taxon>
    </lineage>
</organism>
<dbReference type="InterPro" id="IPR014721">
    <property type="entry name" value="Ribsml_uS5_D2-typ_fold_subgr"/>
</dbReference>
<dbReference type="Proteomes" id="UP000000267">
    <property type="component" value="Unassembled WGS sequence"/>
</dbReference>
<gene>
    <name evidence="8" type="ORF">Kpol_1036p20</name>
</gene>
<accession>A7TEH1</accession>
<evidence type="ECO:0000313" key="8">
    <source>
        <dbReference type="EMBL" id="EDO19278.1"/>
    </source>
</evidence>
<keyword evidence="2 6" id="KW-0689">Ribosomal protein</keyword>